<dbReference type="InterPro" id="IPR008283">
    <property type="entry name" value="Peptidase_M17_N"/>
</dbReference>
<protein>
    <recommendedName>
        <fullName evidence="7">Probable cytosol aminopeptidase</fullName>
    </recommendedName>
    <alternativeName>
        <fullName evidence="8">Leucine aminopeptidase</fullName>
    </alternativeName>
    <alternativeName>
        <fullName evidence="5">Leucyl aminopeptidase</fullName>
    </alternativeName>
</protein>
<dbReference type="GO" id="GO:0030145">
    <property type="term" value="F:manganese ion binding"/>
    <property type="evidence" value="ECO:0007669"/>
    <property type="project" value="InterPro"/>
</dbReference>
<dbReference type="Gene3D" id="3.40.220.10">
    <property type="entry name" value="Leucine Aminopeptidase, subunit E, domain 1"/>
    <property type="match status" value="1"/>
</dbReference>
<dbReference type="SUPFAM" id="SSF52949">
    <property type="entry name" value="Macro domain-like"/>
    <property type="match status" value="1"/>
</dbReference>
<name>A0A841SN78_9BACL</name>
<dbReference type="EMBL" id="JACJVQ010000005">
    <property type="protein sequence ID" value="MBB6633913.1"/>
    <property type="molecule type" value="Genomic_DNA"/>
</dbReference>
<evidence type="ECO:0000313" key="10">
    <source>
        <dbReference type="EMBL" id="MBB6633913.1"/>
    </source>
</evidence>
<dbReference type="PANTHER" id="PTHR11963:SF23">
    <property type="entry name" value="CYTOSOL AMINOPEPTIDASE"/>
    <property type="match status" value="1"/>
</dbReference>
<evidence type="ECO:0000256" key="2">
    <source>
        <dbReference type="ARBA" id="ARBA00022438"/>
    </source>
</evidence>
<reference evidence="10 11" key="1">
    <citation type="submission" date="2020-08" db="EMBL/GenBank/DDBJ databases">
        <title>Cohnella phylogeny.</title>
        <authorList>
            <person name="Dunlap C."/>
        </authorList>
    </citation>
    <scope>NUCLEOTIDE SEQUENCE [LARGE SCALE GENOMIC DNA]</scope>
    <source>
        <strain evidence="10 11">DSM 25241</strain>
    </source>
</reference>
<dbReference type="GO" id="GO:0070006">
    <property type="term" value="F:metalloaminopeptidase activity"/>
    <property type="evidence" value="ECO:0007669"/>
    <property type="project" value="InterPro"/>
</dbReference>
<dbReference type="InterPro" id="IPR011356">
    <property type="entry name" value="Leucine_aapep/pepB"/>
</dbReference>
<dbReference type="InterPro" id="IPR043472">
    <property type="entry name" value="Macro_dom-like"/>
</dbReference>
<comment type="caution">
    <text evidence="10">The sequence shown here is derived from an EMBL/GenBank/DDBJ whole genome shotgun (WGS) entry which is preliminary data.</text>
</comment>
<dbReference type="CDD" id="cd00433">
    <property type="entry name" value="Peptidase_M17"/>
    <property type="match status" value="1"/>
</dbReference>
<dbReference type="Pfam" id="PF02789">
    <property type="entry name" value="Peptidase_M17_N"/>
    <property type="match status" value="1"/>
</dbReference>
<dbReference type="GO" id="GO:0006508">
    <property type="term" value="P:proteolysis"/>
    <property type="evidence" value="ECO:0007669"/>
    <property type="project" value="UniProtKB-KW"/>
</dbReference>
<feature type="domain" description="Cytosol aminopeptidase" evidence="9">
    <location>
        <begin position="329"/>
        <end position="336"/>
    </location>
</feature>
<dbReference type="AlphaFoldDB" id="A0A841SN78"/>
<evidence type="ECO:0000256" key="3">
    <source>
        <dbReference type="ARBA" id="ARBA00022670"/>
    </source>
</evidence>
<dbReference type="PRINTS" id="PR00481">
    <property type="entry name" value="LAMNOPPTDASE"/>
</dbReference>
<keyword evidence="2 10" id="KW-0031">Aminopeptidase</keyword>
<organism evidence="10 11">
    <name type="scientific">Cohnella thailandensis</name>
    <dbReference type="NCBI Taxonomy" id="557557"/>
    <lineage>
        <taxon>Bacteria</taxon>
        <taxon>Bacillati</taxon>
        <taxon>Bacillota</taxon>
        <taxon>Bacilli</taxon>
        <taxon>Bacillales</taxon>
        <taxon>Paenibacillaceae</taxon>
        <taxon>Cohnella</taxon>
    </lineage>
</organism>
<dbReference type="InterPro" id="IPR000819">
    <property type="entry name" value="Peptidase_M17_C"/>
</dbReference>
<accession>A0A841SN78</accession>
<dbReference type="GO" id="GO:0005737">
    <property type="term" value="C:cytoplasm"/>
    <property type="evidence" value="ECO:0007669"/>
    <property type="project" value="InterPro"/>
</dbReference>
<evidence type="ECO:0000256" key="1">
    <source>
        <dbReference type="ARBA" id="ARBA00009528"/>
    </source>
</evidence>
<comment type="function">
    <text evidence="6">Presumably involved in the processing and regular turnover of intracellular proteins. Catalyzes the removal of unsubstituted N-terminal amino acids from various peptides.</text>
</comment>
<evidence type="ECO:0000313" key="11">
    <source>
        <dbReference type="Proteomes" id="UP000535838"/>
    </source>
</evidence>
<gene>
    <name evidence="10" type="ORF">H7B67_07315</name>
</gene>
<keyword evidence="4" id="KW-0378">Hydrolase</keyword>
<evidence type="ECO:0000256" key="4">
    <source>
        <dbReference type="ARBA" id="ARBA00022801"/>
    </source>
</evidence>
<dbReference type="Pfam" id="PF00883">
    <property type="entry name" value="Peptidase_M17"/>
    <property type="match status" value="1"/>
</dbReference>
<evidence type="ECO:0000256" key="8">
    <source>
        <dbReference type="ARBA" id="ARBA00050061"/>
    </source>
</evidence>
<dbReference type="Gene3D" id="3.40.630.10">
    <property type="entry name" value="Zn peptidases"/>
    <property type="match status" value="1"/>
</dbReference>
<dbReference type="PROSITE" id="PS00631">
    <property type="entry name" value="CYTOSOL_AP"/>
    <property type="match status" value="1"/>
</dbReference>
<dbReference type="SUPFAM" id="SSF53187">
    <property type="entry name" value="Zn-dependent exopeptidases"/>
    <property type="match status" value="1"/>
</dbReference>
<evidence type="ECO:0000256" key="6">
    <source>
        <dbReference type="ARBA" id="ARBA00049972"/>
    </source>
</evidence>
<evidence type="ECO:0000259" key="9">
    <source>
        <dbReference type="PROSITE" id="PS00631"/>
    </source>
</evidence>
<dbReference type="RefSeq" id="WP_185119120.1">
    <property type="nucleotide sequence ID" value="NZ_JACJVQ010000005.1"/>
</dbReference>
<dbReference type="Proteomes" id="UP000535838">
    <property type="component" value="Unassembled WGS sequence"/>
</dbReference>
<dbReference type="PANTHER" id="PTHR11963">
    <property type="entry name" value="LEUCINE AMINOPEPTIDASE-RELATED"/>
    <property type="match status" value="1"/>
</dbReference>
<keyword evidence="11" id="KW-1185">Reference proteome</keyword>
<comment type="similarity">
    <text evidence="1">Belongs to the peptidase M17 family.</text>
</comment>
<evidence type="ECO:0000256" key="7">
    <source>
        <dbReference type="ARBA" id="ARBA00050021"/>
    </source>
</evidence>
<keyword evidence="3" id="KW-0645">Protease</keyword>
<proteinExistence type="inferred from homology"/>
<evidence type="ECO:0000256" key="5">
    <source>
        <dbReference type="ARBA" id="ARBA00033172"/>
    </source>
</evidence>
<sequence length="483" mass="52039">MNGLIITSGGFGSEPAEAVVYPIFEDEIGTVAASGELPFEIAPYMAKRGETTWFFGRGGERHYLIVGLGRSEACSLERIRETAGIAGRALRKPGYRTVDVSLAFGSGMPAGESELVCAWTEGWLLGTYEFNCYRPNRTGASLERMHLLSDNGYIEEIERVRMRVDSIALARDLVNEPGDRLNPNSFVERIEAQFAGTPARMKVYRGLELVERGMNGLLTVGRGSRYSPALVELIYEPVPGEAPIALVGKGVTFDMGGMNAKTANDISDARMDMGGAAAVVGALDLLVRMGERRNVVALLPIVDNVPGPGAYLPSEVVSYPNGLTVQVKNTDAEGRLILADAMLHAAKFSPCEMIDVATLTGNVGQALGLGIAGMWGDEGMTSRLHAVGERNGDRIWAMPLMDDYEEQLRSDYADLANWAPTPYGGAILAALFLRRFSGGLPWVHIDMANTSQAKSERGYCPIGASGYGVRLLADYILGGVTER</sequence>